<organism evidence="3 4">
    <name type="scientific">Clostridium sartagoforme</name>
    <dbReference type="NCBI Taxonomy" id="84031"/>
    <lineage>
        <taxon>Bacteria</taxon>
        <taxon>Bacillati</taxon>
        <taxon>Bacillota</taxon>
        <taxon>Clostridia</taxon>
        <taxon>Eubacteriales</taxon>
        <taxon>Clostridiaceae</taxon>
        <taxon>Clostridium</taxon>
    </lineage>
</organism>
<feature type="domain" description="MoaB/Mog" evidence="2">
    <location>
        <begin position="4"/>
        <end position="171"/>
    </location>
</feature>
<dbReference type="NCBIfam" id="TIGR00177">
    <property type="entry name" value="molyb_syn"/>
    <property type="match status" value="1"/>
</dbReference>
<dbReference type="SUPFAM" id="SSF142433">
    <property type="entry name" value="CinA-like"/>
    <property type="match status" value="1"/>
</dbReference>
<evidence type="ECO:0000313" key="4">
    <source>
        <dbReference type="Proteomes" id="UP000306888"/>
    </source>
</evidence>
<evidence type="ECO:0000259" key="2">
    <source>
        <dbReference type="SMART" id="SM00852"/>
    </source>
</evidence>
<dbReference type="NCBIfam" id="TIGR00199">
    <property type="entry name" value="PncC_domain"/>
    <property type="match status" value="1"/>
</dbReference>
<dbReference type="InterPro" id="IPR041424">
    <property type="entry name" value="CinA_KH"/>
</dbReference>
<dbReference type="NCBIfam" id="NF001813">
    <property type="entry name" value="PRK00549.1"/>
    <property type="match status" value="1"/>
</dbReference>
<dbReference type="AlphaFoldDB" id="A0A4S2DEE9"/>
<dbReference type="InterPro" id="IPR036425">
    <property type="entry name" value="MoaB/Mog-like_dom_sf"/>
</dbReference>
<proteinExistence type="inferred from homology"/>
<gene>
    <name evidence="1" type="primary">cinA</name>
    <name evidence="3" type="ORF">E5347_15325</name>
</gene>
<dbReference type="Pfam" id="PF02464">
    <property type="entry name" value="CinA"/>
    <property type="match status" value="1"/>
</dbReference>
<dbReference type="OrthoDB" id="9801454at2"/>
<dbReference type="InterPro" id="IPR050101">
    <property type="entry name" value="CinA"/>
</dbReference>
<dbReference type="Gene3D" id="3.30.70.2860">
    <property type="match status" value="1"/>
</dbReference>
<dbReference type="SUPFAM" id="SSF53218">
    <property type="entry name" value="Molybdenum cofactor biosynthesis proteins"/>
    <property type="match status" value="1"/>
</dbReference>
<dbReference type="Pfam" id="PF00994">
    <property type="entry name" value="MoCF_biosynth"/>
    <property type="match status" value="1"/>
</dbReference>
<dbReference type="RefSeq" id="WP_136008100.1">
    <property type="nucleotide sequence ID" value="NZ_SRYR01000014.1"/>
</dbReference>
<dbReference type="HAMAP" id="MF_00226_B">
    <property type="entry name" value="CinA_B"/>
    <property type="match status" value="1"/>
</dbReference>
<comment type="similarity">
    <text evidence="1">Belongs to the CinA family.</text>
</comment>
<dbReference type="PANTHER" id="PTHR13939:SF0">
    <property type="entry name" value="NMN AMIDOHYDROLASE-LIKE PROTEIN YFAY"/>
    <property type="match status" value="1"/>
</dbReference>
<dbReference type="Pfam" id="PF18146">
    <property type="entry name" value="CinA_KH"/>
    <property type="match status" value="1"/>
</dbReference>
<dbReference type="InterPro" id="IPR008136">
    <property type="entry name" value="CinA_C"/>
</dbReference>
<dbReference type="SMART" id="SM00852">
    <property type="entry name" value="MoCF_biosynth"/>
    <property type="match status" value="1"/>
</dbReference>
<accession>A0A4S2DEE9</accession>
<dbReference type="InterPro" id="IPR001453">
    <property type="entry name" value="MoaB/Mog_dom"/>
</dbReference>
<protein>
    <recommendedName>
        <fullName evidence="1">Putative competence-damage inducible protein</fullName>
    </recommendedName>
</protein>
<evidence type="ECO:0000313" key="3">
    <source>
        <dbReference type="EMBL" id="TGY40338.1"/>
    </source>
</evidence>
<dbReference type="Gene3D" id="3.40.980.10">
    <property type="entry name" value="MoaB/Mog-like domain"/>
    <property type="match status" value="1"/>
</dbReference>
<dbReference type="Proteomes" id="UP000306888">
    <property type="component" value="Unassembled WGS sequence"/>
</dbReference>
<reference evidence="3 4" key="1">
    <citation type="submission" date="2019-04" db="EMBL/GenBank/DDBJ databases">
        <title>Microbes associate with the intestines of laboratory mice.</title>
        <authorList>
            <person name="Navarre W."/>
            <person name="Wong E."/>
            <person name="Huang K."/>
            <person name="Tropini C."/>
            <person name="Ng K."/>
            <person name="Yu B."/>
        </authorList>
    </citation>
    <scope>NUCLEOTIDE SEQUENCE [LARGE SCALE GENOMIC DNA]</scope>
    <source>
        <strain evidence="3 4">NM50_B9-20</strain>
    </source>
</reference>
<dbReference type="PIRSF" id="PIRSF006728">
    <property type="entry name" value="CinA"/>
    <property type="match status" value="1"/>
</dbReference>
<dbReference type="NCBIfam" id="TIGR00200">
    <property type="entry name" value="cinA_nterm"/>
    <property type="match status" value="1"/>
</dbReference>
<sequence>MKAELISIGTELLLGDIVNTNAQFLAKELATLGVDVYHQCVIGDNEDRILQGFKEAFDRCDIIITTGGLGPTQDDLTKELAAKYFNKEMYLHEESLEWIGRYLNIKDEEVLEANKNQAYIPEGAIVLHNDNGTAPGVIIEEDNKILIILPGPPKEMKAMFSSHVVKYLEKLTGKVIKSRTLRIFGIGESIMAKRINDIIQNSTNPTVAPYAKDYEVTLRVTAKEDCEEKCEALIGPKCEEIKSILGEYIYGEGEESLDLVVAKLICEKKLTIATAESCTGGLIASSLVSYPGISEVFMEGAVTYSNEAKVRRLGVKEETLNKYGAVSEETAKEMAEGIAREANTDIGIATTGIAGPGGGTEEKPVGLVYVGVFIKGKTIVEKLNLSGNREAVRRKATMNALNILRKELIRNY</sequence>
<name>A0A4S2DEE9_9CLOT</name>
<dbReference type="CDD" id="cd00885">
    <property type="entry name" value="cinA"/>
    <property type="match status" value="1"/>
</dbReference>
<dbReference type="Gene3D" id="3.90.950.20">
    <property type="entry name" value="CinA-like"/>
    <property type="match status" value="1"/>
</dbReference>
<dbReference type="EMBL" id="SRYR01000014">
    <property type="protein sequence ID" value="TGY40338.1"/>
    <property type="molecule type" value="Genomic_DNA"/>
</dbReference>
<dbReference type="InterPro" id="IPR008135">
    <property type="entry name" value="Competence-induced_CinA"/>
</dbReference>
<comment type="caution">
    <text evidence="3">The sequence shown here is derived from an EMBL/GenBank/DDBJ whole genome shotgun (WGS) entry which is preliminary data.</text>
</comment>
<dbReference type="PANTHER" id="PTHR13939">
    <property type="entry name" value="NICOTINAMIDE-NUCLEOTIDE AMIDOHYDROLASE PNCC"/>
    <property type="match status" value="1"/>
</dbReference>
<dbReference type="InterPro" id="IPR036653">
    <property type="entry name" value="CinA-like_C"/>
</dbReference>
<keyword evidence="4" id="KW-1185">Reference proteome</keyword>
<evidence type="ECO:0000256" key="1">
    <source>
        <dbReference type="HAMAP-Rule" id="MF_00226"/>
    </source>
</evidence>